<dbReference type="Proteomes" id="UP000676649">
    <property type="component" value="Chromosome"/>
</dbReference>
<reference evidence="1" key="1">
    <citation type="submission" date="2021-04" db="EMBL/GenBank/DDBJ databases">
        <title>Draft genome sequence data of methanotrophic Methylovulum sp. strain S1L and Methylomonas sp. strain S2AM isolated from boreal lake water columns.</title>
        <authorList>
            <person name="Rissanen A.J."/>
            <person name="Mangayil R."/>
            <person name="Svenning M.M."/>
            <person name="Khanongnuch R."/>
        </authorList>
    </citation>
    <scope>NUCLEOTIDE SEQUENCE</scope>
    <source>
        <strain evidence="1">S2AM</strain>
    </source>
</reference>
<accession>A0A975R8T6</accession>
<dbReference type="RefSeq" id="WP_215579748.1">
    <property type="nucleotide sequence ID" value="NZ_CP073754.1"/>
</dbReference>
<proteinExistence type="predicted"/>
<sequence>MGYPGRSRSLVWAVYLVLAWSSAQAEHGYIDYLYINSGEGSASGGHSAIQFEREVFHFQHVEPGLLRIFRDDFSAFKFNYSYLENRTIEGHRIEVADQVFQNLRDAFNHRFLIQNQQFTRLKALQDDLALLKALKQLSLTTPDPGTVSTVELKALGYFLSDYQAGQRWMGSENESPQHNTSAAQLKQAVIATYGDIFLAQKHQQIWTQLQALKPAAVSKPIELTEQQYVDYPPGFSQRYQNGLLNLAALEALERELVPRQETLLTSTQTRLKLDDKAISKLAEFRQTLCQDLIKLMRSERGDWGYPLLVGMARLHALDQSIQTGYLVVLDRCLPSDTTTKGQEIAPESLEDAISQAESLLDKARQGLHKSAGLDERSYNEIELAGSRWLKIQAIPHSNDSILLPALSNTPAVSAKANLVSLAITPDQLDSHIQALSQQLDAYAGQLRMLYDYQLLSRNCVTEIFRVINTNLKQQVVTDKAGKPAAAAQIRQTSEQWLGGYIEDQALNIIPFVAFDAVANAYRVDASYRLSTYREQQIETQYRYQPDILVDLSESNTLSSTIYHRHGEDSAFLFFTQDAVWPRPLLGSVNLAVAAGQTLYGIIALPWDAGKNLRMSLKGMLVSVPELFFFNIRKGSFPQLLPGVQKE</sequence>
<dbReference type="KEGG" id="mpad:KEF85_09210"/>
<dbReference type="AlphaFoldDB" id="A0A975R8T6"/>
<evidence type="ECO:0000313" key="1">
    <source>
        <dbReference type="EMBL" id="QWF69558.1"/>
    </source>
</evidence>
<organism evidence="1 2">
    <name type="scientific">Methylomonas paludis</name>
    <dbReference type="NCBI Taxonomy" id="1173101"/>
    <lineage>
        <taxon>Bacteria</taxon>
        <taxon>Pseudomonadati</taxon>
        <taxon>Pseudomonadota</taxon>
        <taxon>Gammaproteobacteria</taxon>
        <taxon>Methylococcales</taxon>
        <taxon>Methylococcaceae</taxon>
        <taxon>Methylomonas</taxon>
    </lineage>
</organism>
<dbReference type="EMBL" id="CP073754">
    <property type="protein sequence ID" value="QWF69558.1"/>
    <property type="molecule type" value="Genomic_DNA"/>
</dbReference>
<name>A0A975R8T6_9GAMM</name>
<gene>
    <name evidence="1" type="ORF">KEF85_09210</name>
</gene>
<evidence type="ECO:0000313" key="2">
    <source>
        <dbReference type="Proteomes" id="UP000676649"/>
    </source>
</evidence>
<protein>
    <submittedName>
        <fullName evidence="1">Uncharacterized protein</fullName>
    </submittedName>
</protein>
<keyword evidence="2" id="KW-1185">Reference proteome</keyword>